<dbReference type="Pfam" id="PF13602">
    <property type="entry name" value="ADH_zinc_N_2"/>
    <property type="match status" value="1"/>
</dbReference>
<dbReference type="PANTHER" id="PTHR11695:SF294">
    <property type="entry name" value="RETICULON-4-INTERACTING PROTEIN 1, MITOCHONDRIAL"/>
    <property type="match status" value="1"/>
</dbReference>
<dbReference type="InterPro" id="IPR013154">
    <property type="entry name" value="ADH-like_N"/>
</dbReference>
<organism evidence="2 3">
    <name type="scientific">Alternaria tenuissima</name>
    <dbReference type="NCBI Taxonomy" id="119927"/>
    <lineage>
        <taxon>Eukaryota</taxon>
        <taxon>Fungi</taxon>
        <taxon>Dikarya</taxon>
        <taxon>Ascomycota</taxon>
        <taxon>Pezizomycotina</taxon>
        <taxon>Dothideomycetes</taxon>
        <taxon>Pleosporomycetidae</taxon>
        <taxon>Pleosporales</taxon>
        <taxon>Pleosporineae</taxon>
        <taxon>Pleosporaceae</taxon>
        <taxon>Alternaria</taxon>
        <taxon>Alternaria sect. Alternaria</taxon>
        <taxon>Alternaria alternata complex</taxon>
    </lineage>
</organism>
<dbReference type="SUPFAM" id="SSF50129">
    <property type="entry name" value="GroES-like"/>
    <property type="match status" value="1"/>
</dbReference>
<name>A0AB37WFY7_9PLEO</name>
<sequence length="330" mass="35769">MSQTTTTGTEEMSLPTTMRAWQWSTCGTTLEEAIELKDSVPLPTSKRPLAAGESLIQVHAAALNPVDYKLAELPVVGRMAIPKPATPGLDFAGRVVQEGPDCNVKVGQMVFGKLEPKQQFGTLGEYVIGSKAGTVPIPSGVSVEQAATLGVCGLVTYQCLAPNVRAGDRVFINGGSGGANTRLCKDLGADELIDYRENDVSTLLASSSKHYDMVLDNVGHQFELYWKSPSFTKPGAKYVQIGSQVSLPFMYDLAFRFLVPMWLGGGQRPFSFGLASTNYDDFIKLGKLVADGKVKPVVDELFAFNNVHRAYEKLRTGRAKGKIVVRVRTE</sequence>
<dbReference type="InterPro" id="IPR050700">
    <property type="entry name" value="YIM1/Zinc_Alcohol_DH_Fams"/>
</dbReference>
<accession>A0AB37WFY7</accession>
<dbReference type="InterPro" id="IPR020843">
    <property type="entry name" value="ER"/>
</dbReference>
<dbReference type="EMBL" id="PDXB01000014">
    <property type="protein sequence ID" value="RYN27686.1"/>
    <property type="molecule type" value="Genomic_DNA"/>
</dbReference>
<reference evidence="2" key="2">
    <citation type="journal article" date="2019" name="bioRxiv">
        <title>Genomics, evolutionary history and diagnostics of the Alternaria alternata species group including apple and Asian pear pathotypes.</title>
        <authorList>
            <person name="Armitage A.D."/>
            <person name="Cockerton H.M."/>
            <person name="Sreenivasaprasad S."/>
            <person name="Woodhall J.W."/>
            <person name="Lane C.R."/>
            <person name="Harrison R.J."/>
            <person name="Clarkson J.P."/>
        </authorList>
    </citation>
    <scope>NUCLEOTIDE SEQUENCE</scope>
    <source>
        <strain evidence="2">FERA 1164</strain>
    </source>
</reference>
<dbReference type="InterPro" id="IPR011032">
    <property type="entry name" value="GroES-like_sf"/>
</dbReference>
<dbReference type="Proteomes" id="UP000292340">
    <property type="component" value="Unassembled WGS sequence"/>
</dbReference>
<evidence type="ECO:0000313" key="3">
    <source>
        <dbReference type="Proteomes" id="UP000292340"/>
    </source>
</evidence>
<dbReference type="Gene3D" id="3.90.180.10">
    <property type="entry name" value="Medium-chain alcohol dehydrogenases, catalytic domain"/>
    <property type="match status" value="2"/>
</dbReference>
<dbReference type="AlphaFoldDB" id="A0AB37WFY7"/>
<proteinExistence type="predicted"/>
<dbReference type="PANTHER" id="PTHR11695">
    <property type="entry name" value="ALCOHOL DEHYDROGENASE RELATED"/>
    <property type="match status" value="1"/>
</dbReference>
<dbReference type="GO" id="GO:0005739">
    <property type="term" value="C:mitochondrion"/>
    <property type="evidence" value="ECO:0007669"/>
    <property type="project" value="TreeGrafter"/>
</dbReference>
<dbReference type="SMART" id="SM00829">
    <property type="entry name" value="PKS_ER"/>
    <property type="match status" value="1"/>
</dbReference>
<dbReference type="CDD" id="cd08267">
    <property type="entry name" value="MDR1"/>
    <property type="match status" value="1"/>
</dbReference>
<evidence type="ECO:0000313" key="2">
    <source>
        <dbReference type="EMBL" id="RYN27686.1"/>
    </source>
</evidence>
<dbReference type="Gene3D" id="3.40.50.720">
    <property type="entry name" value="NAD(P)-binding Rossmann-like Domain"/>
    <property type="match status" value="2"/>
</dbReference>
<dbReference type="SUPFAM" id="SSF51735">
    <property type="entry name" value="NAD(P)-binding Rossmann-fold domains"/>
    <property type="match status" value="1"/>
</dbReference>
<evidence type="ECO:0000259" key="1">
    <source>
        <dbReference type="SMART" id="SM00829"/>
    </source>
</evidence>
<dbReference type="InterPro" id="IPR036291">
    <property type="entry name" value="NAD(P)-bd_dom_sf"/>
</dbReference>
<feature type="domain" description="Enoyl reductase (ER)" evidence="1">
    <location>
        <begin position="29"/>
        <end position="325"/>
    </location>
</feature>
<gene>
    <name evidence="2" type="ORF">AA0115_g6429</name>
</gene>
<dbReference type="Pfam" id="PF08240">
    <property type="entry name" value="ADH_N"/>
    <property type="match status" value="1"/>
</dbReference>
<dbReference type="GO" id="GO:0016491">
    <property type="term" value="F:oxidoreductase activity"/>
    <property type="evidence" value="ECO:0007669"/>
    <property type="project" value="InterPro"/>
</dbReference>
<comment type="caution">
    <text evidence="2">The sequence shown here is derived from an EMBL/GenBank/DDBJ whole genome shotgun (WGS) entry which is preliminary data.</text>
</comment>
<reference evidence="2" key="1">
    <citation type="submission" date="2017-10" db="EMBL/GenBank/DDBJ databases">
        <authorList>
            <person name="Armitage A.D."/>
            <person name="Barbara D.J."/>
            <person name="Woodhall J.W."/>
            <person name="Sreenivasaprasad S."/>
            <person name="Lane C.R."/>
            <person name="Clarkson J.P."/>
            <person name="Harrison R.J."/>
        </authorList>
    </citation>
    <scope>NUCLEOTIDE SEQUENCE</scope>
    <source>
        <strain evidence="2">FERA 1164</strain>
    </source>
</reference>
<protein>
    <recommendedName>
        <fullName evidence="1">Enoyl reductase (ER) domain-containing protein</fullName>
    </recommendedName>
</protein>